<proteinExistence type="predicted"/>
<accession>A0A645CSQ3</accession>
<name>A0A645CSQ3_9ZZZZ</name>
<dbReference type="AlphaFoldDB" id="A0A645CSQ3"/>
<gene>
    <name evidence="1" type="ORF">SDC9_126986</name>
</gene>
<protein>
    <submittedName>
        <fullName evidence="1">Uncharacterized protein</fullName>
    </submittedName>
</protein>
<comment type="caution">
    <text evidence="1">The sequence shown here is derived from an EMBL/GenBank/DDBJ whole genome shotgun (WGS) entry which is preliminary data.</text>
</comment>
<sequence>MLPFLGSLVESLSISFPELFKFINKKNLQGEMSNGKN</sequence>
<organism evidence="1">
    <name type="scientific">bioreactor metagenome</name>
    <dbReference type="NCBI Taxonomy" id="1076179"/>
    <lineage>
        <taxon>unclassified sequences</taxon>
        <taxon>metagenomes</taxon>
        <taxon>ecological metagenomes</taxon>
    </lineage>
</organism>
<dbReference type="EMBL" id="VSSQ01029707">
    <property type="protein sequence ID" value="MPM79943.1"/>
    <property type="molecule type" value="Genomic_DNA"/>
</dbReference>
<reference evidence="1" key="1">
    <citation type="submission" date="2019-08" db="EMBL/GenBank/DDBJ databases">
        <authorList>
            <person name="Kucharzyk K."/>
            <person name="Murdoch R.W."/>
            <person name="Higgins S."/>
            <person name="Loffler F."/>
        </authorList>
    </citation>
    <scope>NUCLEOTIDE SEQUENCE</scope>
</reference>
<evidence type="ECO:0000313" key="1">
    <source>
        <dbReference type="EMBL" id="MPM79943.1"/>
    </source>
</evidence>